<evidence type="ECO:0000313" key="4">
    <source>
        <dbReference type="EMBL" id="CAA7397996.1"/>
    </source>
</evidence>
<gene>
    <name evidence="3" type="ORF">SI7747_06008016</name>
    <name evidence="4" type="ORF">SI8410_06008661</name>
</gene>
<dbReference type="SUPFAM" id="SSF51735">
    <property type="entry name" value="NAD(P)-binding Rossmann-fold domains"/>
    <property type="match status" value="1"/>
</dbReference>
<dbReference type="PANTHER" id="PTHR10366">
    <property type="entry name" value="NAD DEPENDENT EPIMERASE/DEHYDRATASE"/>
    <property type="match status" value="1"/>
</dbReference>
<dbReference type="InterPro" id="IPR050425">
    <property type="entry name" value="NAD(P)_dehydrat-like"/>
</dbReference>
<evidence type="ECO:0000256" key="1">
    <source>
        <dbReference type="ARBA" id="ARBA00023002"/>
    </source>
</evidence>
<dbReference type="PANTHER" id="PTHR10366:SF831">
    <property type="entry name" value="NAD-DEPENDENT EPIMERASE_DEHYDRATASE DOMAIN-CONTAINING PROTEIN"/>
    <property type="match status" value="1"/>
</dbReference>
<evidence type="ECO:0000313" key="5">
    <source>
        <dbReference type="Proteomes" id="UP000663760"/>
    </source>
</evidence>
<dbReference type="InterPro" id="IPR016040">
    <property type="entry name" value="NAD(P)-bd_dom"/>
</dbReference>
<dbReference type="GO" id="GO:0016616">
    <property type="term" value="F:oxidoreductase activity, acting on the CH-OH group of donors, NAD or NADP as acceptor"/>
    <property type="evidence" value="ECO:0007669"/>
    <property type="project" value="TreeGrafter"/>
</dbReference>
<name>A0A7I8KL41_SPIIN</name>
<sequence length="129" mass="14834">MVGERRVCVTGAGGFAASWLVKLLLSKGFVVHRIVRDPSEVKNAHLKRMKNSGNLKLFKVDTLDYEYYHVSNVERYKARLVAKGFTQREGIDYIETFSHMNIYDECVYQKFSGNLVCKDVNLMIPLLLK</sequence>
<accession>A0A7I8KL41</accession>
<dbReference type="Gene3D" id="3.40.50.720">
    <property type="entry name" value="NAD(P)-binding Rossmann-like Domain"/>
    <property type="match status" value="1"/>
</dbReference>
<protein>
    <recommendedName>
        <fullName evidence="2">NAD(P)-binding domain-containing protein</fullName>
    </recommendedName>
</protein>
<evidence type="ECO:0000313" key="3">
    <source>
        <dbReference type="EMBL" id="CAA2621948.1"/>
    </source>
</evidence>
<proteinExistence type="predicted"/>
<dbReference type="OrthoDB" id="2735536at2759"/>
<dbReference type="EMBL" id="LR743593">
    <property type="protein sequence ID" value="CAA2621948.1"/>
    <property type="molecule type" value="Genomic_DNA"/>
</dbReference>
<dbReference type="Pfam" id="PF16363">
    <property type="entry name" value="GDP_Man_Dehyd"/>
    <property type="match status" value="1"/>
</dbReference>
<dbReference type="AlphaFoldDB" id="A0A7I8KL41"/>
<dbReference type="EMBL" id="LR746269">
    <property type="protein sequence ID" value="CAA7397996.1"/>
    <property type="molecule type" value="Genomic_DNA"/>
</dbReference>
<organism evidence="4 5">
    <name type="scientific">Spirodela intermedia</name>
    <name type="common">Intermediate duckweed</name>
    <dbReference type="NCBI Taxonomy" id="51605"/>
    <lineage>
        <taxon>Eukaryota</taxon>
        <taxon>Viridiplantae</taxon>
        <taxon>Streptophyta</taxon>
        <taxon>Embryophyta</taxon>
        <taxon>Tracheophyta</taxon>
        <taxon>Spermatophyta</taxon>
        <taxon>Magnoliopsida</taxon>
        <taxon>Liliopsida</taxon>
        <taxon>Araceae</taxon>
        <taxon>Lemnoideae</taxon>
        <taxon>Spirodela</taxon>
    </lineage>
</organism>
<keyword evidence="1" id="KW-0560">Oxidoreductase</keyword>
<dbReference type="Proteomes" id="UP000663760">
    <property type="component" value="Chromosome 6"/>
</dbReference>
<reference evidence="4" key="1">
    <citation type="submission" date="2020-02" db="EMBL/GenBank/DDBJ databases">
        <authorList>
            <person name="Scholz U."/>
            <person name="Mascher M."/>
            <person name="Fiebig A."/>
        </authorList>
    </citation>
    <scope>NUCLEOTIDE SEQUENCE</scope>
</reference>
<feature type="domain" description="NAD(P)-binding" evidence="2">
    <location>
        <begin position="9"/>
        <end position="66"/>
    </location>
</feature>
<evidence type="ECO:0000259" key="2">
    <source>
        <dbReference type="Pfam" id="PF16363"/>
    </source>
</evidence>
<dbReference type="InterPro" id="IPR036291">
    <property type="entry name" value="NAD(P)-bd_dom_sf"/>
</dbReference>
<keyword evidence="5" id="KW-1185">Reference proteome</keyword>